<evidence type="ECO:0000256" key="2">
    <source>
        <dbReference type="ARBA" id="ARBA00022643"/>
    </source>
</evidence>
<dbReference type="HAMAP" id="MF_00853">
    <property type="entry name" value="HemG"/>
    <property type="match status" value="1"/>
</dbReference>
<dbReference type="EMBL" id="NRHC01000030">
    <property type="protein sequence ID" value="RIY33542.1"/>
    <property type="molecule type" value="Genomic_DNA"/>
</dbReference>
<keyword evidence="1 7" id="KW-0285">Flavoprotein</keyword>
<dbReference type="UniPathway" id="UPA00251">
    <property type="reaction ID" value="UER00324"/>
</dbReference>
<evidence type="ECO:0000256" key="6">
    <source>
        <dbReference type="ARBA" id="ARBA00023244"/>
    </source>
</evidence>
<keyword evidence="6 7" id="KW-0627">Porphyrin biosynthesis</keyword>
<comment type="similarity">
    <text evidence="7">Belongs to the HemG family.</text>
</comment>
<dbReference type="InterPro" id="IPR026816">
    <property type="entry name" value="Flavodoxin_dom"/>
</dbReference>
<dbReference type="RefSeq" id="WP_119524752.1">
    <property type="nucleotide sequence ID" value="NZ_NRHC01000030.1"/>
</dbReference>
<dbReference type="GO" id="GO:0005886">
    <property type="term" value="C:plasma membrane"/>
    <property type="evidence" value="ECO:0007669"/>
    <property type="project" value="UniProtKB-SubCell"/>
</dbReference>
<dbReference type="InterPro" id="IPR029039">
    <property type="entry name" value="Flavoprotein-like_sf"/>
</dbReference>
<comment type="cofactor">
    <cofactor evidence="7">
        <name>FMN</name>
        <dbReference type="ChEBI" id="CHEBI:58210"/>
    </cofactor>
    <text evidence="7">Binds 1 FMN non-covalently per subunit.</text>
</comment>
<dbReference type="GO" id="GO:0070819">
    <property type="term" value="F:menaquinone-dependent protoporphyrinogen oxidase activity"/>
    <property type="evidence" value="ECO:0007669"/>
    <property type="project" value="UniProtKB-UniRule"/>
</dbReference>
<feature type="domain" description="Flavodoxin" evidence="8">
    <location>
        <begin position="6"/>
        <end position="153"/>
    </location>
</feature>
<proteinExistence type="inferred from homology"/>
<name>A0A3A1Y5J5_9GAMM</name>
<evidence type="ECO:0000256" key="7">
    <source>
        <dbReference type="HAMAP-Rule" id="MF_00853"/>
    </source>
</evidence>
<dbReference type="InterPro" id="IPR052200">
    <property type="entry name" value="Protoporphyrinogen_IX_DH"/>
</dbReference>
<evidence type="ECO:0000256" key="3">
    <source>
        <dbReference type="ARBA" id="ARBA00022741"/>
    </source>
</evidence>
<protein>
    <recommendedName>
        <fullName evidence="7">Protoporphyrinogen IX dehydrogenase [quinone]</fullName>
        <ecNumber evidence="7">1.3.5.3</ecNumber>
    </recommendedName>
    <alternativeName>
        <fullName evidence="7">Protoporphyrinogen IX dehydrogenase [menaquinone]</fullName>
    </alternativeName>
    <alternativeName>
        <fullName evidence="7">Protoporphyrinogen IX dehydrogenase [ubiquinone]</fullName>
    </alternativeName>
    <alternativeName>
        <fullName evidence="7">Protoporphyrinogen oxidase</fullName>
        <shortName evidence="7">PPO</shortName>
    </alternativeName>
</protein>
<comment type="catalytic activity">
    <reaction evidence="7">
        <text>protoporphyrinogen IX + 3 a menaquinone = protoporphyrin IX + 3 a menaquinol</text>
        <dbReference type="Rhea" id="RHEA:27409"/>
        <dbReference type="Rhea" id="RHEA-COMP:9537"/>
        <dbReference type="Rhea" id="RHEA-COMP:9539"/>
        <dbReference type="ChEBI" id="CHEBI:16374"/>
        <dbReference type="ChEBI" id="CHEBI:18151"/>
        <dbReference type="ChEBI" id="CHEBI:57306"/>
        <dbReference type="ChEBI" id="CHEBI:57307"/>
        <dbReference type="EC" id="1.3.5.3"/>
    </reaction>
</comment>
<comment type="pathway">
    <text evidence="7">Porphyrin-containing compound metabolism; protoporphyrin-IX biosynthesis; protoporphyrin-IX from protoporphyrinogen-IX: step 1/1.</text>
</comment>
<comment type="caution">
    <text evidence="9">The sequence shown here is derived from an EMBL/GenBank/DDBJ whole genome shotgun (WGS) entry which is preliminary data.</text>
</comment>
<keyword evidence="4 7" id="KW-0560">Oxidoreductase</keyword>
<reference evidence="9 10" key="1">
    <citation type="submission" date="2017-08" db="EMBL/GenBank/DDBJ databases">
        <title>Reclassification of Bisgaard taxon 37 and 44.</title>
        <authorList>
            <person name="Christensen H."/>
        </authorList>
    </citation>
    <scope>NUCLEOTIDE SEQUENCE [LARGE SCALE GENOMIC DNA]</scope>
    <source>
        <strain evidence="9 10">B96_3</strain>
    </source>
</reference>
<keyword evidence="10" id="KW-1185">Reference proteome</keyword>
<keyword evidence="7" id="KW-1003">Cell membrane</keyword>
<organism evidence="9 10">
    <name type="scientific">Psittacicella hinzii</name>
    <dbReference type="NCBI Taxonomy" id="2028575"/>
    <lineage>
        <taxon>Bacteria</taxon>
        <taxon>Pseudomonadati</taxon>
        <taxon>Pseudomonadota</taxon>
        <taxon>Gammaproteobacteria</taxon>
        <taxon>Pasteurellales</taxon>
        <taxon>Psittacicellaceae</taxon>
        <taxon>Psittacicella</taxon>
    </lineage>
</organism>
<evidence type="ECO:0000313" key="9">
    <source>
        <dbReference type="EMBL" id="RIY33542.1"/>
    </source>
</evidence>
<dbReference type="GO" id="GO:0006782">
    <property type="term" value="P:protoporphyrinogen IX biosynthetic process"/>
    <property type="evidence" value="ECO:0007669"/>
    <property type="project" value="UniProtKB-UniRule"/>
</dbReference>
<evidence type="ECO:0000256" key="1">
    <source>
        <dbReference type="ARBA" id="ARBA00022630"/>
    </source>
</evidence>
<dbReference type="PANTHER" id="PTHR38030">
    <property type="entry name" value="PROTOPORPHYRINOGEN IX DEHYDROGENASE [MENAQUINONE]"/>
    <property type="match status" value="1"/>
</dbReference>
<dbReference type="SUPFAM" id="SSF52218">
    <property type="entry name" value="Flavoproteins"/>
    <property type="match status" value="1"/>
</dbReference>
<comment type="function">
    <text evidence="7">Catalyzes the 6-electron oxidation of protoporphyrinogen IX to form protoporphyrin IX; under anaerobic conditions uses menaquinone as an electron acceptor, under aerobic conditions uses ubiquinone as an electron acceptor.</text>
</comment>
<dbReference type="InterPro" id="IPR044264">
    <property type="entry name" value="HemG"/>
</dbReference>
<dbReference type="GO" id="GO:0004729">
    <property type="term" value="F:oxygen-dependent protoporphyrinogen oxidase activity"/>
    <property type="evidence" value="ECO:0007669"/>
    <property type="project" value="InterPro"/>
</dbReference>
<evidence type="ECO:0000256" key="5">
    <source>
        <dbReference type="ARBA" id="ARBA00023136"/>
    </source>
</evidence>
<comment type="catalytic activity">
    <reaction evidence="7">
        <text>protoporphyrinogen IX + 3 a quinone = protoporphyrin IX + 3 a quinol</text>
        <dbReference type="Rhea" id="RHEA:65032"/>
        <dbReference type="ChEBI" id="CHEBI:24646"/>
        <dbReference type="ChEBI" id="CHEBI:57306"/>
        <dbReference type="ChEBI" id="CHEBI:57307"/>
        <dbReference type="ChEBI" id="CHEBI:132124"/>
        <dbReference type="EC" id="1.3.5.3"/>
    </reaction>
</comment>
<comment type="subcellular location">
    <subcellularLocation>
        <location evidence="7">Cell membrane</location>
        <topology evidence="7">Peripheral membrane protein</topology>
    </subcellularLocation>
</comment>
<accession>A0A3A1Y5J5</accession>
<dbReference type="AlphaFoldDB" id="A0A3A1Y5J5"/>
<dbReference type="GO" id="GO:0010181">
    <property type="term" value="F:FMN binding"/>
    <property type="evidence" value="ECO:0007669"/>
    <property type="project" value="UniProtKB-UniRule"/>
</dbReference>
<dbReference type="EC" id="1.3.5.3" evidence="7"/>
<evidence type="ECO:0000313" key="10">
    <source>
        <dbReference type="Proteomes" id="UP000265691"/>
    </source>
</evidence>
<evidence type="ECO:0000259" key="8">
    <source>
        <dbReference type="Pfam" id="PF12724"/>
    </source>
</evidence>
<evidence type="ECO:0000256" key="4">
    <source>
        <dbReference type="ARBA" id="ARBA00023002"/>
    </source>
</evidence>
<comment type="catalytic activity">
    <reaction evidence="7">
        <text>protoporphyrinogen IX + 3 a ubiquinone = protoporphyrin IX + 3 a ubiquinol</text>
        <dbReference type="Rhea" id="RHEA:63936"/>
        <dbReference type="Rhea" id="RHEA-COMP:9565"/>
        <dbReference type="Rhea" id="RHEA-COMP:9566"/>
        <dbReference type="ChEBI" id="CHEBI:16389"/>
        <dbReference type="ChEBI" id="CHEBI:17976"/>
        <dbReference type="ChEBI" id="CHEBI:57306"/>
        <dbReference type="ChEBI" id="CHEBI:57307"/>
    </reaction>
</comment>
<keyword evidence="2 7" id="KW-0288">FMN</keyword>
<keyword evidence="5" id="KW-0472">Membrane</keyword>
<dbReference type="Gene3D" id="3.40.50.360">
    <property type="match status" value="1"/>
</dbReference>
<dbReference type="Proteomes" id="UP000265691">
    <property type="component" value="Unassembled WGS sequence"/>
</dbReference>
<dbReference type="PANTHER" id="PTHR38030:SF2">
    <property type="entry name" value="PROTOPORPHYRINOGEN IX DEHYDROGENASE [QUINONE]"/>
    <property type="match status" value="1"/>
</dbReference>
<dbReference type="Pfam" id="PF12724">
    <property type="entry name" value="Flavodoxin_5"/>
    <property type="match status" value="1"/>
</dbReference>
<dbReference type="NCBIfam" id="NF008316">
    <property type="entry name" value="PRK11104.1"/>
    <property type="match status" value="1"/>
</dbReference>
<dbReference type="OrthoDB" id="9795729at2"/>
<sequence>MKRILLISGSREGHTHKINEFIGQQLGQVEIDHLSLNQAYNSQLDLSPYHAIVIGASIHYGYFPKELYSFIAKHLQKLQEIPSYFFGVCLTARKENKRSIENNLYMQKFLQKSPWQPKEAAVFAGALNYSILSFWDRNIIRFIMLLTKGDTDPKTNKVYTDWQDVTAFAKKIKDNF</sequence>
<keyword evidence="3 7" id="KW-0547">Nucleotide-binding</keyword>
<gene>
    <name evidence="7" type="primary">hemG</name>
    <name evidence="9" type="ORF">CKF54_02735</name>
</gene>